<evidence type="ECO:0000313" key="8">
    <source>
        <dbReference type="Proteomes" id="UP000034409"/>
    </source>
</evidence>
<accession>A0A0F8KZC9</accession>
<reference evidence="7 8" key="1">
    <citation type="journal article" date="2015" name="ISME J.">
        <title>Genomic and phenotypic differentiation among Methanosarcina mazei populations from Columbia River sediment.</title>
        <authorList>
            <person name="Youngblut N.D."/>
            <person name="Wirth J.S."/>
            <person name="Henriksen J.R."/>
            <person name="Smith M."/>
            <person name="Simon H."/>
            <person name="Metcalf W.W."/>
            <person name="Whitaker R.J."/>
        </authorList>
    </citation>
    <scope>NUCLEOTIDE SEQUENCE [LARGE SCALE GENOMIC DNA]</scope>
    <source>
        <strain evidence="4 9">3.H.A.2.6</strain>
        <strain evidence="5 8">3.H.A.2.8</strain>
        <strain evidence="6 7">3.H.M.2.7</strain>
    </source>
</reference>
<protein>
    <submittedName>
        <fullName evidence="4">Poly-gamma-glutamate biosynthesis protein</fullName>
    </submittedName>
</protein>
<dbReference type="InterPro" id="IPR019079">
    <property type="entry name" value="Capsule_synth_CapA"/>
</dbReference>
<dbReference type="InterPro" id="IPR052169">
    <property type="entry name" value="CW_Biosynth-Accessory"/>
</dbReference>
<dbReference type="RefSeq" id="WP_048039185.1">
    <property type="nucleotide sequence ID" value="NZ_JJPS01000095.1"/>
</dbReference>
<dbReference type="PATRIC" id="fig|2209.44.peg.581"/>
<evidence type="ECO:0000259" key="3">
    <source>
        <dbReference type="SMART" id="SM00854"/>
    </source>
</evidence>
<keyword evidence="2" id="KW-1133">Transmembrane helix</keyword>
<comment type="similarity">
    <text evidence="1">Belongs to the CapA family.</text>
</comment>
<dbReference type="SUPFAM" id="SSF56300">
    <property type="entry name" value="Metallo-dependent phosphatases"/>
    <property type="match status" value="1"/>
</dbReference>
<dbReference type="Proteomes" id="UP000034387">
    <property type="component" value="Unassembled WGS sequence"/>
</dbReference>
<dbReference type="PANTHER" id="PTHR33393:SF11">
    <property type="entry name" value="POLYGLUTAMINE SYNTHESIS ACCESSORY PROTEIN RV0574C-RELATED"/>
    <property type="match status" value="1"/>
</dbReference>
<dbReference type="Pfam" id="PF09587">
    <property type="entry name" value="PGA_cap"/>
    <property type="match status" value="1"/>
</dbReference>
<dbReference type="EMBL" id="JJPR01000092">
    <property type="protein sequence ID" value="KKG86215.1"/>
    <property type="molecule type" value="Genomic_DNA"/>
</dbReference>
<evidence type="ECO:0000256" key="2">
    <source>
        <dbReference type="SAM" id="Phobius"/>
    </source>
</evidence>
<dbReference type="EMBL" id="JJPX01000158">
    <property type="protein sequence ID" value="KKH05826.1"/>
    <property type="molecule type" value="Genomic_DNA"/>
</dbReference>
<gene>
    <name evidence="6" type="ORF">DU42_07375</name>
    <name evidence="4" type="ORF">DU57_02600</name>
    <name evidence="5" type="ORF">DU59_06480</name>
</gene>
<feature type="domain" description="Capsule synthesis protein CapA" evidence="3">
    <location>
        <begin position="5"/>
        <end position="229"/>
    </location>
</feature>
<feature type="transmembrane region" description="Helical" evidence="2">
    <location>
        <begin position="322"/>
        <end position="346"/>
    </location>
</feature>
<dbReference type="PANTHER" id="PTHR33393">
    <property type="entry name" value="POLYGLUTAMINE SYNTHESIS ACCESSORY PROTEIN RV0574C-RELATED"/>
    <property type="match status" value="1"/>
</dbReference>
<evidence type="ECO:0000313" key="4">
    <source>
        <dbReference type="EMBL" id="KKG86215.1"/>
    </source>
</evidence>
<evidence type="ECO:0000313" key="9">
    <source>
        <dbReference type="Proteomes" id="UP000034950"/>
    </source>
</evidence>
<comment type="caution">
    <text evidence="4">The sequence shown here is derived from an EMBL/GenBank/DDBJ whole genome shotgun (WGS) entry which is preliminary data.</text>
</comment>
<dbReference type="SMART" id="SM00854">
    <property type="entry name" value="PGA_cap"/>
    <property type="match status" value="1"/>
</dbReference>
<proteinExistence type="inferred from homology"/>
<dbReference type="CDD" id="cd07381">
    <property type="entry name" value="MPP_CapA"/>
    <property type="match status" value="1"/>
</dbReference>
<keyword evidence="2" id="KW-0472">Membrane</keyword>
<dbReference type="Gene3D" id="3.60.21.10">
    <property type="match status" value="1"/>
</dbReference>
<dbReference type="Proteomes" id="UP000034409">
    <property type="component" value="Unassembled WGS sequence"/>
</dbReference>
<keyword evidence="2" id="KW-0812">Transmembrane</keyword>
<evidence type="ECO:0000256" key="1">
    <source>
        <dbReference type="ARBA" id="ARBA00005662"/>
    </source>
</evidence>
<sequence>MSSLKLMAVGDITLQTKNDQNPFKYVMDTFGKKDLLFGNLETVLSTTGKEKKKSVVLKASPDSVTYLGEAGFDILNVANNHILDLGLEGFRSTLNSLDEHKLEYIGAGFEKSSLNSSFIEKNGIKLGFLGYTIGRFKVPEEISISKIKEKKIISDIELIKGKCDFVVVSLHWGTENVFYPSPKQIELAHKLIDHGATLILGHHPHVLQGIEKYKNGLIAYSLGNFQFDCKLSQSSTNDSIIFCVDFDKNGIIDFRIIPITIDENFVPILAEGKVKEKLLNFISQISKLLIDKKITNKWWFEEIGEEYLIGNVNSYITRIMKYGIIPLFECMIWFLTPFCIQCYIGILRKNTKSFLYQFNVL</sequence>
<dbReference type="InterPro" id="IPR029052">
    <property type="entry name" value="Metallo-depent_PP-like"/>
</dbReference>
<evidence type="ECO:0000313" key="6">
    <source>
        <dbReference type="EMBL" id="KKH05826.1"/>
    </source>
</evidence>
<dbReference type="EMBL" id="JJPS01000095">
    <property type="protein sequence ID" value="KKG90705.1"/>
    <property type="molecule type" value="Genomic_DNA"/>
</dbReference>
<organism evidence="4 9">
    <name type="scientific">Methanosarcina mazei</name>
    <name type="common">Methanosarcina frisia</name>
    <dbReference type="NCBI Taxonomy" id="2209"/>
    <lineage>
        <taxon>Archaea</taxon>
        <taxon>Methanobacteriati</taxon>
        <taxon>Methanobacteriota</taxon>
        <taxon>Stenosarchaea group</taxon>
        <taxon>Methanomicrobia</taxon>
        <taxon>Methanosarcinales</taxon>
        <taxon>Methanosarcinaceae</taxon>
        <taxon>Methanosarcina</taxon>
    </lineage>
</organism>
<evidence type="ECO:0000313" key="7">
    <source>
        <dbReference type="Proteomes" id="UP000034387"/>
    </source>
</evidence>
<dbReference type="Proteomes" id="UP000034950">
    <property type="component" value="Unassembled WGS sequence"/>
</dbReference>
<dbReference type="AlphaFoldDB" id="A0A0F8KZC9"/>
<name>A0A0F8KZC9_METMZ</name>
<evidence type="ECO:0000313" key="5">
    <source>
        <dbReference type="EMBL" id="KKG90705.1"/>
    </source>
</evidence>